<evidence type="ECO:0000256" key="4">
    <source>
        <dbReference type="ARBA" id="ARBA00006432"/>
    </source>
</evidence>
<keyword evidence="8" id="KW-0067">ATP-binding</keyword>
<evidence type="ECO:0000256" key="13">
    <source>
        <dbReference type="ARBA" id="ARBA00039545"/>
    </source>
</evidence>
<dbReference type="CDD" id="cd05936">
    <property type="entry name" value="FC-FACS_FadD_like"/>
    <property type="match status" value="1"/>
</dbReference>
<evidence type="ECO:0000256" key="1">
    <source>
        <dbReference type="ARBA" id="ARBA00001946"/>
    </source>
</evidence>
<feature type="domain" description="AMP-dependent synthetase/ligase" evidence="15">
    <location>
        <begin position="38"/>
        <end position="424"/>
    </location>
</feature>
<dbReference type="GO" id="GO:0005524">
    <property type="term" value="F:ATP binding"/>
    <property type="evidence" value="ECO:0007669"/>
    <property type="project" value="UniProtKB-KW"/>
</dbReference>
<reference evidence="17 18" key="1">
    <citation type="submission" date="2018-11" db="EMBL/GenBank/DDBJ databases">
        <title>Novel bacteria species description.</title>
        <authorList>
            <person name="Han J.-H."/>
        </authorList>
    </citation>
    <scope>NUCLEOTIDE SEQUENCE [LARGE SCALE GENOMIC DNA]</scope>
    <source>
        <strain evidence="17 18">KCTC23259</strain>
    </source>
</reference>
<evidence type="ECO:0000256" key="7">
    <source>
        <dbReference type="ARBA" id="ARBA00022832"/>
    </source>
</evidence>
<gene>
    <name evidence="17" type="ORF">EGI31_18735</name>
</gene>
<evidence type="ECO:0000313" key="17">
    <source>
        <dbReference type="EMBL" id="MCP9764975.1"/>
    </source>
</evidence>
<dbReference type="PANTHER" id="PTHR43767:SF8">
    <property type="entry name" value="LONG-CHAIN-FATTY-ACID--COA LIGASE"/>
    <property type="match status" value="1"/>
</dbReference>
<proteinExistence type="inferred from homology"/>
<dbReference type="FunFam" id="3.30.300.30:FF:000006">
    <property type="entry name" value="Long-chain-fatty-acid--CoA ligase FadD"/>
    <property type="match status" value="1"/>
</dbReference>
<keyword evidence="6" id="KW-0547">Nucleotide-binding</keyword>
<evidence type="ECO:0000256" key="14">
    <source>
        <dbReference type="ARBA" id="ARBA00042773"/>
    </source>
</evidence>
<evidence type="ECO:0000256" key="9">
    <source>
        <dbReference type="ARBA" id="ARBA00022842"/>
    </source>
</evidence>
<evidence type="ECO:0000259" key="16">
    <source>
        <dbReference type="Pfam" id="PF13193"/>
    </source>
</evidence>
<keyword evidence="7" id="KW-0276">Fatty acid metabolism</keyword>
<evidence type="ECO:0000256" key="8">
    <source>
        <dbReference type="ARBA" id="ARBA00022840"/>
    </source>
</evidence>
<dbReference type="Gene3D" id="3.40.50.12780">
    <property type="entry name" value="N-terminal domain of ligase-like"/>
    <property type="match status" value="1"/>
</dbReference>
<dbReference type="InterPro" id="IPR000873">
    <property type="entry name" value="AMP-dep_synth/lig_dom"/>
</dbReference>
<dbReference type="SUPFAM" id="SSF56801">
    <property type="entry name" value="Acetyl-CoA synthetase-like"/>
    <property type="match status" value="1"/>
</dbReference>
<keyword evidence="18" id="KW-1185">Reference proteome</keyword>
<accession>A0AAE3H6A4</accession>
<dbReference type="Proteomes" id="UP001204144">
    <property type="component" value="Unassembled WGS sequence"/>
</dbReference>
<dbReference type="AlphaFoldDB" id="A0AAE3H6A4"/>
<keyword evidence="11" id="KW-0472">Membrane</keyword>
<dbReference type="EC" id="6.2.1.3" evidence="12"/>
<dbReference type="InterPro" id="IPR025110">
    <property type="entry name" value="AMP-bd_C"/>
</dbReference>
<dbReference type="InterPro" id="IPR020845">
    <property type="entry name" value="AMP-binding_CS"/>
</dbReference>
<evidence type="ECO:0000256" key="12">
    <source>
        <dbReference type="ARBA" id="ARBA00026121"/>
    </source>
</evidence>
<comment type="similarity">
    <text evidence="4">Belongs to the ATP-dependent AMP-binding enzyme family.</text>
</comment>
<dbReference type="Gene3D" id="3.30.300.30">
    <property type="match status" value="1"/>
</dbReference>
<comment type="caution">
    <text evidence="17">The sequence shown here is derived from an EMBL/GenBank/DDBJ whole genome shotgun (WGS) entry which is preliminary data.</text>
</comment>
<evidence type="ECO:0000256" key="3">
    <source>
        <dbReference type="ARBA" id="ARBA00005005"/>
    </source>
</evidence>
<dbReference type="GO" id="GO:0016020">
    <property type="term" value="C:membrane"/>
    <property type="evidence" value="ECO:0007669"/>
    <property type="project" value="UniProtKB-SubCell"/>
</dbReference>
<evidence type="ECO:0000256" key="11">
    <source>
        <dbReference type="ARBA" id="ARBA00023136"/>
    </source>
</evidence>
<dbReference type="GO" id="GO:0004467">
    <property type="term" value="F:long-chain fatty acid-CoA ligase activity"/>
    <property type="evidence" value="ECO:0007669"/>
    <property type="project" value="UniProtKB-EC"/>
</dbReference>
<keyword evidence="10" id="KW-0443">Lipid metabolism</keyword>
<feature type="domain" description="AMP-binding enzyme C-terminal" evidence="16">
    <location>
        <begin position="479"/>
        <end position="553"/>
    </location>
</feature>
<comment type="subcellular location">
    <subcellularLocation>
        <location evidence="2">Membrane</location>
        <topology evidence="2">Peripheral membrane protein</topology>
    </subcellularLocation>
</comment>
<comment type="cofactor">
    <cofactor evidence="1">
        <name>Mg(2+)</name>
        <dbReference type="ChEBI" id="CHEBI:18420"/>
    </cofactor>
</comment>
<dbReference type="InterPro" id="IPR050237">
    <property type="entry name" value="ATP-dep_AMP-bd_enzyme"/>
</dbReference>
<sequence length="563" mass="62306">MSVADKNFPWVAQYPSGISPELNPDAYPSLVELMEEGFKKYSSQPAYTFMDKTLSYAQVDKMSRDFAAYLQSLGLQKGDKIAIQMPNCSQYPIALYGALRAGLTVVNTNPLYTPREMKHQFTDSGAKAIVMVANFAFNLEKVIEETDIEHVVITELGDLLGFPKKQIVNFVVKSVKKMVPDYSISGVVKFGDALSKGASLNYSRPAMVSSDTAFIQYTGGTTGVSKGAVLSHRNMVANTEGIAAWFGPMMKFDYERTILGALPFYHIFALTVNAFSTFKLGFHNLMIPNPRDQKALLKDLKKHKLFVFPGLNTLFNALLNNPEFLALDFSHLKITISGGMALQKTVADAWEKATGCRVTEGYGLSETAPVLSCNPVDGTQQVGTIGLPFPSTEMRILKEDNTWGEVGEVGEICAHGPQVMAGYYLRAEETANVFINDENGRPFFKTGDIGLMQPDGFFKIVDRKKDMILVSGFNVFPNEIEEVVSQCPGVLEVACIGVPDDKSTEAVKIFVVKKDPSLTEEAVRDFCKENLTGYKCPKHVEFREDLPKTNVGKILRRELRDNK</sequence>
<dbReference type="InterPro" id="IPR045851">
    <property type="entry name" value="AMP-bd_C_sf"/>
</dbReference>
<evidence type="ECO:0000256" key="10">
    <source>
        <dbReference type="ARBA" id="ARBA00023098"/>
    </source>
</evidence>
<dbReference type="FunFam" id="3.40.50.12780:FF:000003">
    <property type="entry name" value="Long-chain-fatty-acid--CoA ligase FadD"/>
    <property type="match status" value="1"/>
</dbReference>
<dbReference type="Pfam" id="PF00501">
    <property type="entry name" value="AMP-binding"/>
    <property type="match status" value="1"/>
</dbReference>
<dbReference type="Pfam" id="PF13193">
    <property type="entry name" value="AMP-binding_C"/>
    <property type="match status" value="1"/>
</dbReference>
<evidence type="ECO:0000313" key="18">
    <source>
        <dbReference type="Proteomes" id="UP001204144"/>
    </source>
</evidence>
<evidence type="ECO:0000256" key="5">
    <source>
        <dbReference type="ARBA" id="ARBA00022598"/>
    </source>
</evidence>
<protein>
    <recommendedName>
        <fullName evidence="13">Long-chain-fatty-acid--CoA ligase</fullName>
        <ecNumber evidence="12">6.2.1.3</ecNumber>
    </recommendedName>
    <alternativeName>
        <fullName evidence="14">Long-chain acyl-CoA synthetase</fullName>
    </alternativeName>
</protein>
<keyword evidence="5 17" id="KW-0436">Ligase</keyword>
<dbReference type="PROSITE" id="PS00455">
    <property type="entry name" value="AMP_BINDING"/>
    <property type="match status" value="1"/>
</dbReference>
<evidence type="ECO:0000259" key="15">
    <source>
        <dbReference type="Pfam" id="PF00501"/>
    </source>
</evidence>
<evidence type="ECO:0000256" key="6">
    <source>
        <dbReference type="ARBA" id="ARBA00022741"/>
    </source>
</evidence>
<keyword evidence="9" id="KW-0460">Magnesium</keyword>
<dbReference type="InterPro" id="IPR042099">
    <property type="entry name" value="ANL_N_sf"/>
</dbReference>
<evidence type="ECO:0000256" key="2">
    <source>
        <dbReference type="ARBA" id="ARBA00004170"/>
    </source>
</evidence>
<comment type="pathway">
    <text evidence="3">Lipid metabolism; fatty acid beta-oxidation.</text>
</comment>
<dbReference type="PANTHER" id="PTHR43767">
    <property type="entry name" value="LONG-CHAIN-FATTY-ACID--COA LIGASE"/>
    <property type="match status" value="1"/>
</dbReference>
<name>A0AAE3H6A4_9BACT</name>
<dbReference type="RefSeq" id="WP_255038662.1">
    <property type="nucleotide sequence ID" value="NZ_RJUF01000179.1"/>
</dbReference>
<organism evidence="17 18">
    <name type="scientific">Lacihabitans soyangensis</name>
    <dbReference type="NCBI Taxonomy" id="869394"/>
    <lineage>
        <taxon>Bacteria</taxon>
        <taxon>Pseudomonadati</taxon>
        <taxon>Bacteroidota</taxon>
        <taxon>Cytophagia</taxon>
        <taxon>Cytophagales</taxon>
        <taxon>Leadbetterellaceae</taxon>
        <taxon>Lacihabitans</taxon>
    </lineage>
</organism>
<dbReference type="EMBL" id="RJUF01000179">
    <property type="protein sequence ID" value="MCP9764975.1"/>
    <property type="molecule type" value="Genomic_DNA"/>
</dbReference>